<comment type="caution">
    <text evidence="3">The sequence shown here is derived from an EMBL/GenBank/DDBJ whole genome shotgun (WGS) entry which is preliminary data.</text>
</comment>
<keyword evidence="2" id="KW-0732">Signal</keyword>
<accession>A0A922DD33</accession>
<feature type="transmembrane region" description="Helical" evidence="1">
    <location>
        <begin position="42"/>
        <end position="65"/>
    </location>
</feature>
<dbReference type="EMBL" id="CM031837">
    <property type="protein sequence ID" value="KAG6682303.1"/>
    <property type="molecule type" value="Genomic_DNA"/>
</dbReference>
<name>A0A922DD33_CARIL</name>
<feature type="signal peptide" evidence="2">
    <location>
        <begin position="1"/>
        <end position="18"/>
    </location>
</feature>
<evidence type="ECO:0000313" key="3">
    <source>
        <dbReference type="EMBL" id="KAG6682303.1"/>
    </source>
</evidence>
<gene>
    <name evidence="3" type="ORF">I3842_13G133000</name>
</gene>
<evidence type="ECO:0000313" key="4">
    <source>
        <dbReference type="Proteomes" id="UP000811246"/>
    </source>
</evidence>
<keyword evidence="1" id="KW-0812">Transmembrane</keyword>
<keyword evidence="1" id="KW-1133">Transmembrane helix</keyword>
<protein>
    <recommendedName>
        <fullName evidence="5">Secreted protein</fullName>
    </recommendedName>
</protein>
<proteinExistence type="predicted"/>
<dbReference type="Proteomes" id="UP000811246">
    <property type="component" value="Chromosome 13"/>
</dbReference>
<keyword evidence="1" id="KW-0472">Membrane</keyword>
<reference evidence="3" key="1">
    <citation type="submission" date="2021-01" db="EMBL/GenBank/DDBJ databases">
        <authorList>
            <person name="Lovell J.T."/>
            <person name="Bentley N."/>
            <person name="Bhattarai G."/>
            <person name="Jenkins J.W."/>
            <person name="Sreedasyam A."/>
            <person name="Alarcon Y."/>
            <person name="Bock C."/>
            <person name="Boston L."/>
            <person name="Carlson J."/>
            <person name="Cervantes K."/>
            <person name="Clermont K."/>
            <person name="Krom N."/>
            <person name="Kubenka K."/>
            <person name="Mamidi S."/>
            <person name="Mattison C."/>
            <person name="Monteros M."/>
            <person name="Pisani C."/>
            <person name="Plott C."/>
            <person name="Rajasekar S."/>
            <person name="Rhein H.S."/>
            <person name="Rohla C."/>
            <person name="Song M."/>
            <person name="Hilaire R.S."/>
            <person name="Shu S."/>
            <person name="Wells L."/>
            <person name="Wang X."/>
            <person name="Webber J."/>
            <person name="Heerema R.J."/>
            <person name="Klein P."/>
            <person name="Conner P."/>
            <person name="Grauke L."/>
            <person name="Grimwood J."/>
            <person name="Schmutz J."/>
            <person name="Randall J.J."/>
        </authorList>
    </citation>
    <scope>NUCLEOTIDE SEQUENCE</scope>
    <source>
        <tissue evidence="3">Leaf</tissue>
    </source>
</reference>
<dbReference type="AlphaFoldDB" id="A0A922DD33"/>
<feature type="chain" id="PRO_5037691125" description="Secreted protein" evidence="2">
    <location>
        <begin position="19"/>
        <end position="84"/>
    </location>
</feature>
<evidence type="ECO:0000256" key="1">
    <source>
        <dbReference type="SAM" id="Phobius"/>
    </source>
</evidence>
<organism evidence="3 4">
    <name type="scientific">Carya illinoinensis</name>
    <name type="common">Pecan</name>
    <dbReference type="NCBI Taxonomy" id="32201"/>
    <lineage>
        <taxon>Eukaryota</taxon>
        <taxon>Viridiplantae</taxon>
        <taxon>Streptophyta</taxon>
        <taxon>Embryophyta</taxon>
        <taxon>Tracheophyta</taxon>
        <taxon>Spermatophyta</taxon>
        <taxon>Magnoliopsida</taxon>
        <taxon>eudicotyledons</taxon>
        <taxon>Gunneridae</taxon>
        <taxon>Pentapetalae</taxon>
        <taxon>rosids</taxon>
        <taxon>fabids</taxon>
        <taxon>Fagales</taxon>
        <taxon>Juglandaceae</taxon>
        <taxon>Carya</taxon>
    </lineage>
</organism>
<evidence type="ECO:0000256" key="2">
    <source>
        <dbReference type="SAM" id="SignalP"/>
    </source>
</evidence>
<sequence length="84" mass="9479">MSACQLLLHILLWPKCLPICYPPATRLAIESASRVHTPLNPDILGFLLFSLSLSLRELFFLLLFFPLKRTPILTTLFRGLGIQG</sequence>
<evidence type="ECO:0008006" key="5">
    <source>
        <dbReference type="Google" id="ProtNLM"/>
    </source>
</evidence>